<name>A0A4P6ZIH8_9FLAO</name>
<gene>
    <name evidence="1" type="ORF">NBC122_02543</name>
</gene>
<evidence type="ECO:0000313" key="1">
    <source>
        <dbReference type="EMBL" id="QBO59347.1"/>
    </source>
</evidence>
<evidence type="ECO:0000313" key="2">
    <source>
        <dbReference type="Proteomes" id="UP000294419"/>
    </source>
</evidence>
<reference evidence="1 2" key="1">
    <citation type="submission" date="2019-03" db="EMBL/GenBank/DDBJ databases">
        <authorList>
            <person name="Kim H."/>
            <person name="Yu S.-M."/>
        </authorList>
    </citation>
    <scope>NUCLEOTIDE SEQUENCE [LARGE SCALE GENOMIC DNA]</scope>
    <source>
        <strain evidence="1 2">NBC122</strain>
    </source>
</reference>
<protein>
    <recommendedName>
        <fullName evidence="3">HTH cro/C1-type domain-containing protein</fullName>
    </recommendedName>
</protein>
<dbReference type="AlphaFoldDB" id="A0A4P6ZIH8"/>
<proteinExistence type="predicted"/>
<keyword evidence="2" id="KW-1185">Reference proteome</keyword>
<dbReference type="GO" id="GO:0003677">
    <property type="term" value="F:DNA binding"/>
    <property type="evidence" value="ECO:0007669"/>
    <property type="project" value="InterPro"/>
</dbReference>
<dbReference type="Proteomes" id="UP000294419">
    <property type="component" value="Chromosome"/>
</dbReference>
<dbReference type="SUPFAM" id="SSF47413">
    <property type="entry name" value="lambda repressor-like DNA-binding domains"/>
    <property type="match status" value="1"/>
</dbReference>
<dbReference type="OrthoDB" id="710757at2"/>
<dbReference type="EMBL" id="CP037954">
    <property type="protein sequence ID" value="QBO59347.1"/>
    <property type="molecule type" value="Genomic_DNA"/>
</dbReference>
<sequence>MSDSINNKVLENFSRYIVSKKKELGLSNERLAKECNISNGEISKLITMERKSISPKTFYLIYTGVKDNFSNIFNFVYEGYEFSLNKYVPKKRSELGHIIMKYETQQNNIEEVSAKTGISLTRLKNLYYTDISFTTEEIILIEMSLKLKGGEIFEELYGKP</sequence>
<organism evidence="1 2">
    <name type="scientific">Chryseobacterium salivictor</name>
    <dbReference type="NCBI Taxonomy" id="2547600"/>
    <lineage>
        <taxon>Bacteria</taxon>
        <taxon>Pseudomonadati</taxon>
        <taxon>Bacteroidota</taxon>
        <taxon>Flavobacteriia</taxon>
        <taxon>Flavobacteriales</taxon>
        <taxon>Weeksellaceae</taxon>
        <taxon>Chryseobacterium group</taxon>
        <taxon>Chryseobacterium</taxon>
    </lineage>
</organism>
<evidence type="ECO:0008006" key="3">
    <source>
        <dbReference type="Google" id="ProtNLM"/>
    </source>
</evidence>
<dbReference type="InterPro" id="IPR010982">
    <property type="entry name" value="Lambda_DNA-bd_dom_sf"/>
</dbReference>
<dbReference type="Gene3D" id="1.10.260.40">
    <property type="entry name" value="lambda repressor-like DNA-binding domains"/>
    <property type="match status" value="1"/>
</dbReference>
<accession>A0A4P6ZIH8</accession>
<dbReference type="RefSeq" id="WP_133440699.1">
    <property type="nucleotide sequence ID" value="NZ_CP037954.1"/>
</dbReference>
<dbReference type="KEGG" id="csal:NBC122_02543"/>